<reference evidence="2 3" key="1">
    <citation type="submission" date="2019-08" db="EMBL/GenBank/DDBJ databases">
        <title>A chromosome-level genome assembly, high-density linkage maps, and genome scans reveal the genomic architecture of hybrid incompatibilities underlying speciation via character displacement in darters (Percidae: Etheostominae).</title>
        <authorList>
            <person name="Moran R.L."/>
            <person name="Catchen J.M."/>
            <person name="Fuller R.C."/>
        </authorList>
    </citation>
    <scope>NUCLEOTIDE SEQUENCE [LARGE SCALE GENOMIC DNA]</scope>
    <source>
        <strain evidence="2">EspeVRDwgs_2016</strain>
        <tissue evidence="2">Muscle</tissue>
    </source>
</reference>
<dbReference type="AlphaFoldDB" id="A0A5J5DIG1"/>
<comment type="caution">
    <text evidence="2">The sequence shown here is derived from an EMBL/GenBank/DDBJ whole genome shotgun (WGS) entry which is preliminary data.</text>
</comment>
<dbReference type="EMBL" id="VOFY01000005">
    <property type="protein sequence ID" value="KAA8593142.1"/>
    <property type="molecule type" value="Genomic_DNA"/>
</dbReference>
<sequence>MSVYQETPSPTSEGTSRKLTTQLAEETRSYRLFISC</sequence>
<name>A0A5J5DIG1_9PERO</name>
<protein>
    <submittedName>
        <fullName evidence="2">Uncharacterized protein</fullName>
    </submittedName>
</protein>
<feature type="region of interest" description="Disordered" evidence="1">
    <location>
        <begin position="1"/>
        <end position="22"/>
    </location>
</feature>
<organism evidence="2 3">
    <name type="scientific">Etheostoma spectabile</name>
    <name type="common">orangethroat darter</name>
    <dbReference type="NCBI Taxonomy" id="54343"/>
    <lineage>
        <taxon>Eukaryota</taxon>
        <taxon>Metazoa</taxon>
        <taxon>Chordata</taxon>
        <taxon>Craniata</taxon>
        <taxon>Vertebrata</taxon>
        <taxon>Euteleostomi</taxon>
        <taxon>Actinopterygii</taxon>
        <taxon>Neopterygii</taxon>
        <taxon>Teleostei</taxon>
        <taxon>Neoteleostei</taxon>
        <taxon>Acanthomorphata</taxon>
        <taxon>Eupercaria</taxon>
        <taxon>Perciformes</taxon>
        <taxon>Percoidei</taxon>
        <taxon>Percidae</taxon>
        <taxon>Etheostomatinae</taxon>
        <taxon>Etheostoma</taxon>
    </lineage>
</organism>
<accession>A0A5J5DIG1</accession>
<evidence type="ECO:0000256" key="1">
    <source>
        <dbReference type="SAM" id="MobiDB-lite"/>
    </source>
</evidence>
<dbReference type="Proteomes" id="UP000327493">
    <property type="component" value="Chromosome 5"/>
</dbReference>
<evidence type="ECO:0000313" key="3">
    <source>
        <dbReference type="Proteomes" id="UP000327493"/>
    </source>
</evidence>
<proteinExistence type="predicted"/>
<gene>
    <name evidence="2" type="ORF">FQN60_018597</name>
</gene>
<keyword evidence="3" id="KW-1185">Reference proteome</keyword>
<evidence type="ECO:0000313" key="2">
    <source>
        <dbReference type="EMBL" id="KAA8593142.1"/>
    </source>
</evidence>